<keyword evidence="2" id="KW-1133">Transmembrane helix</keyword>
<keyword evidence="2" id="KW-0472">Membrane</keyword>
<proteinExistence type="predicted"/>
<evidence type="ECO:0000256" key="2">
    <source>
        <dbReference type="SAM" id="Phobius"/>
    </source>
</evidence>
<name>A0ABY7WPV7_9SPHI</name>
<gene>
    <name evidence="3" type="ORF">PQ465_09465</name>
</gene>
<protein>
    <recommendedName>
        <fullName evidence="5">LPXTG-motif cell wall anchor domain-containing protein</fullName>
    </recommendedName>
</protein>
<dbReference type="Proteomes" id="UP001221558">
    <property type="component" value="Chromosome"/>
</dbReference>
<keyword evidence="2" id="KW-0812">Transmembrane</keyword>
<dbReference type="EMBL" id="CP117880">
    <property type="protein sequence ID" value="WDF70584.1"/>
    <property type="molecule type" value="Genomic_DNA"/>
</dbReference>
<reference evidence="3 4" key="1">
    <citation type="submission" date="2023-02" db="EMBL/GenBank/DDBJ databases">
        <title>Genome sequence of Sphingobacterium sp. KACC 22765.</title>
        <authorList>
            <person name="Kim S."/>
            <person name="Heo J."/>
            <person name="Kwon S.-W."/>
        </authorList>
    </citation>
    <scope>NUCLEOTIDE SEQUENCE [LARGE SCALE GENOMIC DNA]</scope>
    <source>
        <strain evidence="3 4">KACC 22765</strain>
    </source>
</reference>
<keyword evidence="4" id="KW-1185">Reference proteome</keyword>
<accession>A0ABY7WPV7</accession>
<feature type="transmembrane region" description="Helical" evidence="2">
    <location>
        <begin position="39"/>
        <end position="57"/>
    </location>
</feature>
<feature type="compositionally biased region" description="Basic and acidic residues" evidence="1">
    <location>
        <begin position="93"/>
        <end position="103"/>
    </location>
</feature>
<evidence type="ECO:0008006" key="5">
    <source>
        <dbReference type="Google" id="ProtNLM"/>
    </source>
</evidence>
<sequence>MKIKSVIFGFVTALVLVILFNNKEETTFWLFKEIRTSKLFILAAFFLLGLITGGFVFRRKRKHPKEYSISGAETAYADDIDTQTNSSYSQLSPEDRKFLSREN</sequence>
<evidence type="ECO:0000313" key="4">
    <source>
        <dbReference type="Proteomes" id="UP001221558"/>
    </source>
</evidence>
<dbReference type="RefSeq" id="WP_274269289.1">
    <property type="nucleotide sequence ID" value="NZ_CP117880.1"/>
</dbReference>
<evidence type="ECO:0000256" key="1">
    <source>
        <dbReference type="SAM" id="MobiDB-lite"/>
    </source>
</evidence>
<feature type="region of interest" description="Disordered" evidence="1">
    <location>
        <begin position="84"/>
        <end position="103"/>
    </location>
</feature>
<organism evidence="3 4">
    <name type="scientific">Sphingobacterium oryzagri</name>
    <dbReference type="NCBI Taxonomy" id="3025669"/>
    <lineage>
        <taxon>Bacteria</taxon>
        <taxon>Pseudomonadati</taxon>
        <taxon>Bacteroidota</taxon>
        <taxon>Sphingobacteriia</taxon>
        <taxon>Sphingobacteriales</taxon>
        <taxon>Sphingobacteriaceae</taxon>
        <taxon>Sphingobacterium</taxon>
    </lineage>
</organism>
<evidence type="ECO:0000313" key="3">
    <source>
        <dbReference type="EMBL" id="WDF70584.1"/>
    </source>
</evidence>